<reference evidence="1 2" key="1">
    <citation type="submission" date="2018-05" db="EMBL/GenBank/DDBJ databases">
        <title>Draft Genome Sequences for a Diverse set of 7 Haemophilus Species.</title>
        <authorList>
            <person name="Nichols M."/>
            <person name="Topaz N."/>
            <person name="Wang X."/>
            <person name="Wang X."/>
            <person name="Boxrud D."/>
        </authorList>
    </citation>
    <scope>NUCLEOTIDE SEQUENCE [LARGE SCALE GENOMIC DNA]</scope>
    <source>
        <strain evidence="1 2">C2006002596</strain>
    </source>
</reference>
<comment type="caution">
    <text evidence="1">The sequence shown here is derived from an EMBL/GenBank/DDBJ whole genome shotgun (WGS) entry which is preliminary data.</text>
</comment>
<name>A0AAQ0KBB8_HAEPA</name>
<evidence type="ECO:0000313" key="1">
    <source>
        <dbReference type="EMBL" id="RDE82105.1"/>
    </source>
</evidence>
<evidence type="ECO:0000313" key="2">
    <source>
        <dbReference type="Proteomes" id="UP000253823"/>
    </source>
</evidence>
<dbReference type="EMBL" id="QEPT01000012">
    <property type="protein sequence ID" value="RDE82105.1"/>
    <property type="molecule type" value="Genomic_DNA"/>
</dbReference>
<gene>
    <name evidence="1" type="ORF">DPV95_10075</name>
</gene>
<accession>A0AAQ0KBB8</accession>
<dbReference type="Proteomes" id="UP000253823">
    <property type="component" value="Unassembled WGS sequence"/>
</dbReference>
<proteinExistence type="predicted"/>
<organism evidence="1 2">
    <name type="scientific">Haemophilus parainfluenzae</name>
    <dbReference type="NCBI Taxonomy" id="729"/>
    <lineage>
        <taxon>Bacteria</taxon>
        <taxon>Pseudomonadati</taxon>
        <taxon>Pseudomonadota</taxon>
        <taxon>Gammaproteobacteria</taxon>
        <taxon>Pasteurellales</taxon>
        <taxon>Pasteurellaceae</taxon>
        <taxon>Haemophilus</taxon>
    </lineage>
</organism>
<dbReference type="AlphaFoldDB" id="A0AAQ0KBB8"/>
<protein>
    <submittedName>
        <fullName evidence="1">Phosphoribosylglycinamide formyltransferase</fullName>
    </submittedName>
</protein>
<sequence length="35" mass="3936">MNGHHHLGVLLAHDISVEKALEKVERAYAKLDVKL</sequence>